<organism evidence="2 3">
    <name type="scientific">Ambrosiozyma monospora</name>
    <name type="common">Yeast</name>
    <name type="synonym">Endomycopsis monosporus</name>
    <dbReference type="NCBI Taxonomy" id="43982"/>
    <lineage>
        <taxon>Eukaryota</taxon>
        <taxon>Fungi</taxon>
        <taxon>Dikarya</taxon>
        <taxon>Ascomycota</taxon>
        <taxon>Saccharomycotina</taxon>
        <taxon>Pichiomycetes</taxon>
        <taxon>Pichiales</taxon>
        <taxon>Pichiaceae</taxon>
        <taxon>Ambrosiozyma</taxon>
    </lineage>
</organism>
<keyword evidence="3" id="KW-1185">Reference proteome</keyword>
<dbReference type="EMBL" id="BSXU01006638">
    <property type="protein sequence ID" value="GMG56020.1"/>
    <property type="molecule type" value="Genomic_DNA"/>
</dbReference>
<feature type="compositionally biased region" description="Polar residues" evidence="1">
    <location>
        <begin position="390"/>
        <end position="420"/>
    </location>
</feature>
<feature type="compositionally biased region" description="Basic and acidic residues" evidence="1">
    <location>
        <begin position="360"/>
        <end position="370"/>
    </location>
</feature>
<feature type="compositionally biased region" description="Polar residues" evidence="1">
    <location>
        <begin position="304"/>
        <end position="313"/>
    </location>
</feature>
<gene>
    <name evidence="2" type="ORF">Amon01_000808900</name>
</gene>
<dbReference type="AlphaFoldDB" id="A0A9W7DP04"/>
<sequence>MKRVFSTDDSTVQNPSKISKIKSGIFRFFGLTKPFTPFTSNTNTNQTSPTLFTKTRKKINDVQPPSKPTITGNQLKELLELSMNRDNDDPLNQFFTGPMASSSPHKNSLRIDFSQQSLDDNVIAPLDTDDLATNKRKTPFDSPEIVSGVQLVKKIKLPVPLIYNMNPIERTRLLQLKKRMEKDRARKAKVEFLRQHSRNLIQVQSTPNLHNPKYIDTAVETIDYSPELVSLKKKPKITKKIDSIPEKKRNKDGWFTVDTLISDDEDDDEEEVQVVAQPIPKKTNPATHHRSHTIVGSLPKISFKPQTQKQSLELPTKKPDNNPKSKGNPPPFKESAKPLSIPSITTEKPSISSGRKNKRGRSDSDDETQKKSKPANHGYLETVEDDGKPSNPTFSFPMPTSSKIPDTSVPTSSFGVTKSDASNEKKSDFSSSFKAPFKKAEEKKQPTPSSIFDNNSFAFRLRCSDS</sequence>
<feature type="region of interest" description="Disordered" evidence="1">
    <location>
        <begin position="265"/>
        <end position="452"/>
    </location>
</feature>
<proteinExistence type="predicted"/>
<evidence type="ECO:0000313" key="2">
    <source>
        <dbReference type="EMBL" id="GMG56020.1"/>
    </source>
</evidence>
<accession>A0A9W7DP04</accession>
<evidence type="ECO:0000256" key="1">
    <source>
        <dbReference type="SAM" id="MobiDB-lite"/>
    </source>
</evidence>
<reference evidence="2" key="1">
    <citation type="submission" date="2023-04" db="EMBL/GenBank/DDBJ databases">
        <title>Ambrosiozyma monospora NBRC 1965.</title>
        <authorList>
            <person name="Ichikawa N."/>
            <person name="Sato H."/>
            <person name="Tonouchi N."/>
        </authorList>
    </citation>
    <scope>NUCLEOTIDE SEQUENCE</scope>
    <source>
        <strain evidence="2">NBRC 1965</strain>
    </source>
</reference>
<name>A0A9W7DP04_AMBMO</name>
<comment type="caution">
    <text evidence="2">The sequence shown here is derived from an EMBL/GenBank/DDBJ whole genome shotgun (WGS) entry which is preliminary data.</text>
</comment>
<evidence type="ECO:0000313" key="3">
    <source>
        <dbReference type="Proteomes" id="UP001165063"/>
    </source>
</evidence>
<dbReference type="Proteomes" id="UP001165063">
    <property type="component" value="Unassembled WGS sequence"/>
</dbReference>
<feature type="compositionally biased region" description="Polar residues" evidence="1">
    <location>
        <begin position="342"/>
        <end position="354"/>
    </location>
</feature>
<protein>
    <submittedName>
        <fullName evidence="2">Unnamed protein product</fullName>
    </submittedName>
</protein>